<evidence type="ECO:0000313" key="2">
    <source>
        <dbReference type="Proteomes" id="UP001338309"/>
    </source>
</evidence>
<keyword evidence="2" id="KW-1185">Reference proteome</keyword>
<dbReference type="RefSeq" id="WP_338224707.1">
    <property type="nucleotide sequence ID" value="NZ_BTPD01000008.1"/>
</dbReference>
<reference evidence="1 2" key="1">
    <citation type="submission" date="2023-08" db="EMBL/GenBank/DDBJ databases">
        <title>Draft genome sequence of Algoriphagus confluentis.</title>
        <authorList>
            <person name="Takatani N."/>
            <person name="Hosokawa M."/>
            <person name="Sawabe T."/>
        </authorList>
    </citation>
    <scope>NUCLEOTIDE SEQUENCE [LARGE SCALE GENOMIC DNA]</scope>
    <source>
        <strain evidence="1 2">NBRC 111222</strain>
    </source>
</reference>
<name>A0ABQ6PPY2_9BACT</name>
<comment type="caution">
    <text evidence="1">The sequence shown here is derived from an EMBL/GenBank/DDBJ whole genome shotgun (WGS) entry which is preliminary data.</text>
</comment>
<protein>
    <submittedName>
        <fullName evidence="1">Uncharacterized protein</fullName>
    </submittedName>
</protein>
<sequence>MNILYSRLFEIQLLHDFFKDGISQSLSLTPDSSTHHLLKNGRMLTRSLPKGMIVLFRAEENLTDPETPLQVPCRFRFFINSSNPSFLHTITDWDTPVKEFKTGSFFHFKNNPANASSNPTTPETLGYQILDGLRPKDLLEQVKLSTHPASVIFRLRDEAGNLISSGKDSDGNPLPLDLPLSPDDLEIFSLRVDLKDKADGIYSLELRSQTDTETLFYKAYFFSSDAIGNTSMGIMEISYVSSPARLYGEMEYYALKLKRKATRWTYIIVNQNKKLNLGTNQLSIRDRGNPLGTPYGIYTFQQDGGAPHPDIRVNNAETVIFKSQVPIPFFESPKLNLELRRTPGNRVLYANLPNPLRNGIAKTDGGEAFSEIFVFI</sequence>
<proteinExistence type="predicted"/>
<dbReference type="EMBL" id="BTPD01000008">
    <property type="protein sequence ID" value="GMQ29996.1"/>
    <property type="molecule type" value="Genomic_DNA"/>
</dbReference>
<evidence type="ECO:0000313" key="1">
    <source>
        <dbReference type="EMBL" id="GMQ29996.1"/>
    </source>
</evidence>
<dbReference type="Proteomes" id="UP001338309">
    <property type="component" value="Unassembled WGS sequence"/>
</dbReference>
<gene>
    <name evidence="1" type="ORF">Aconfl_26390</name>
</gene>
<accession>A0ABQ6PPY2</accession>
<organism evidence="1 2">
    <name type="scientific">Algoriphagus confluentis</name>
    <dbReference type="NCBI Taxonomy" id="1697556"/>
    <lineage>
        <taxon>Bacteria</taxon>
        <taxon>Pseudomonadati</taxon>
        <taxon>Bacteroidota</taxon>
        <taxon>Cytophagia</taxon>
        <taxon>Cytophagales</taxon>
        <taxon>Cyclobacteriaceae</taxon>
        <taxon>Algoriphagus</taxon>
    </lineage>
</organism>